<feature type="transmembrane region" description="Helical" evidence="1">
    <location>
        <begin position="88"/>
        <end position="109"/>
    </location>
</feature>
<reference evidence="2 3" key="1">
    <citation type="submission" date="2016-11" db="EMBL/GenBank/DDBJ databases">
        <authorList>
            <person name="Jaros S."/>
            <person name="Januszkiewicz K."/>
            <person name="Wedrychowicz H."/>
        </authorList>
    </citation>
    <scope>NUCLEOTIDE SEQUENCE [LARGE SCALE GENOMIC DNA]</scope>
    <source>
        <strain evidence="2 3">DSM 6191</strain>
    </source>
</reference>
<keyword evidence="1" id="KW-0472">Membrane</keyword>
<dbReference type="Proteomes" id="UP000184241">
    <property type="component" value="Unassembled WGS sequence"/>
</dbReference>
<protein>
    <submittedName>
        <fullName evidence="2">Uncharacterized protein</fullName>
    </submittedName>
</protein>
<organism evidence="2 3">
    <name type="scientific">Clostridium intestinale DSM 6191</name>
    <dbReference type="NCBI Taxonomy" id="1121320"/>
    <lineage>
        <taxon>Bacteria</taxon>
        <taxon>Bacillati</taxon>
        <taxon>Bacillota</taxon>
        <taxon>Clostridia</taxon>
        <taxon>Eubacteriales</taxon>
        <taxon>Clostridiaceae</taxon>
        <taxon>Clostridium</taxon>
    </lineage>
</organism>
<evidence type="ECO:0000256" key="1">
    <source>
        <dbReference type="SAM" id="Phobius"/>
    </source>
</evidence>
<evidence type="ECO:0000313" key="2">
    <source>
        <dbReference type="EMBL" id="SHH85467.1"/>
    </source>
</evidence>
<name>A0A1M5WDG7_9CLOT</name>
<accession>A0A1M5WDG7</accession>
<keyword evidence="1" id="KW-1133">Transmembrane helix</keyword>
<sequence length="141" mass="15819">MKNNKYIAHPMLLAGISFLASNYFTKNLQVAVVIGIIVALIMEVIKLINKNASKNLVYVNILCLMSSIAILMYLLSYNCILSLLKYRVMLISIAAIGLISVFIISILDKYKDSNNEEKKKVIGMTVMLLVIIVIFIYLAIK</sequence>
<gene>
    <name evidence="2" type="ORF">SAMN02745941_01041</name>
</gene>
<evidence type="ECO:0000313" key="3">
    <source>
        <dbReference type="Proteomes" id="UP000184241"/>
    </source>
</evidence>
<proteinExistence type="predicted"/>
<feature type="transmembrane region" description="Helical" evidence="1">
    <location>
        <begin position="121"/>
        <end position="140"/>
    </location>
</feature>
<dbReference type="EMBL" id="FQXU01000004">
    <property type="protein sequence ID" value="SHH85467.1"/>
    <property type="molecule type" value="Genomic_DNA"/>
</dbReference>
<dbReference type="RefSeq" id="WP_073017402.1">
    <property type="nucleotide sequence ID" value="NZ_FQXU01000004.1"/>
</dbReference>
<feature type="transmembrane region" description="Helical" evidence="1">
    <location>
        <begin position="56"/>
        <end position="76"/>
    </location>
</feature>
<dbReference type="AlphaFoldDB" id="A0A1M5WDG7"/>
<keyword evidence="1" id="KW-0812">Transmembrane</keyword>
<feature type="transmembrane region" description="Helical" evidence="1">
    <location>
        <begin position="30"/>
        <end position="49"/>
    </location>
</feature>